<reference evidence="2" key="1">
    <citation type="submission" date="2016-06" db="EMBL/GenBank/DDBJ databases">
        <authorList>
            <person name="Varghese N."/>
            <person name="Submissions Spin"/>
        </authorList>
    </citation>
    <scope>NUCLEOTIDE SEQUENCE [LARGE SCALE GENOMIC DNA]</scope>
    <source>
        <strain evidence="2">DSM 44151</strain>
    </source>
</reference>
<dbReference type="OrthoDB" id="4564732at2"/>
<evidence type="ECO:0000313" key="1">
    <source>
        <dbReference type="EMBL" id="SCL60402.1"/>
    </source>
</evidence>
<gene>
    <name evidence="1" type="ORF">GA0070603_3014</name>
</gene>
<dbReference type="GeneID" id="43279657"/>
<name>A0A1C6V253_9ACTN</name>
<dbReference type="RefSeq" id="WP_091313557.1">
    <property type="nucleotide sequence ID" value="NZ_FMIB01000002.1"/>
</dbReference>
<protein>
    <submittedName>
        <fullName evidence="1">Uncharacterized protein</fullName>
    </submittedName>
</protein>
<accession>A0A1C6V253</accession>
<dbReference type="STRING" id="47854.GA0070603_3014"/>
<keyword evidence="2" id="KW-1185">Reference proteome</keyword>
<dbReference type="EMBL" id="FMIB01000002">
    <property type="protein sequence ID" value="SCL60402.1"/>
    <property type="molecule type" value="Genomic_DNA"/>
</dbReference>
<evidence type="ECO:0000313" key="2">
    <source>
        <dbReference type="Proteomes" id="UP000198605"/>
    </source>
</evidence>
<sequence length="148" mass="16192">MTGTEEEVDLPGYYEYYKTPVKMVATPDGGLTAWRLDKKTGGWQPANDIVDEILFAIGGEVFVRTPAQFVQRTEAVRGRYLKGEGPIFALYETVKAIDDVAVAEGRPYTAEEAALIAGIRRRTFVMFEEQLQQAGDPGADPTIATAAS</sequence>
<organism evidence="1 2">
    <name type="scientific">Micromonospora chersina</name>
    <dbReference type="NCBI Taxonomy" id="47854"/>
    <lineage>
        <taxon>Bacteria</taxon>
        <taxon>Bacillati</taxon>
        <taxon>Actinomycetota</taxon>
        <taxon>Actinomycetes</taxon>
        <taxon>Micromonosporales</taxon>
        <taxon>Micromonosporaceae</taxon>
        <taxon>Micromonospora</taxon>
    </lineage>
</organism>
<proteinExistence type="predicted"/>
<dbReference type="AlphaFoldDB" id="A0A1C6V253"/>
<dbReference type="Proteomes" id="UP000198605">
    <property type="component" value="Unassembled WGS sequence"/>
</dbReference>